<sequence length="108" mass="12495">MGAMRCITANKWAEIFINGDFDMLMKDECGGKRSDAFFDTYPEIEINAKLFVVDGGAQRPYDRGRDRPDVLAYRDQFFKHFYPKSNNTIWSVPMILPIAIFKLKTQSC</sequence>
<organism evidence="1 2">
    <name type="scientific">Rotaria socialis</name>
    <dbReference type="NCBI Taxonomy" id="392032"/>
    <lineage>
        <taxon>Eukaryota</taxon>
        <taxon>Metazoa</taxon>
        <taxon>Spiralia</taxon>
        <taxon>Gnathifera</taxon>
        <taxon>Rotifera</taxon>
        <taxon>Eurotatoria</taxon>
        <taxon>Bdelloidea</taxon>
        <taxon>Philodinida</taxon>
        <taxon>Philodinidae</taxon>
        <taxon>Rotaria</taxon>
    </lineage>
</organism>
<reference evidence="1" key="1">
    <citation type="submission" date="2021-02" db="EMBL/GenBank/DDBJ databases">
        <authorList>
            <person name="Nowell W R."/>
        </authorList>
    </citation>
    <scope>NUCLEOTIDE SEQUENCE</scope>
</reference>
<gene>
    <name evidence="1" type="ORF">KIK155_LOCUS3546</name>
</gene>
<dbReference type="AlphaFoldDB" id="A0A817VXV3"/>
<comment type="caution">
    <text evidence="1">The sequence shown here is derived from an EMBL/GenBank/DDBJ whole genome shotgun (WGS) entry which is preliminary data.</text>
</comment>
<dbReference type="Proteomes" id="UP000663865">
    <property type="component" value="Unassembled WGS sequence"/>
</dbReference>
<evidence type="ECO:0000313" key="2">
    <source>
        <dbReference type="Proteomes" id="UP000663865"/>
    </source>
</evidence>
<protein>
    <submittedName>
        <fullName evidence="1">Uncharacterized protein</fullName>
    </submittedName>
</protein>
<accession>A0A817VXV3</accession>
<dbReference type="EMBL" id="CAJNYV010000183">
    <property type="protein sequence ID" value="CAF3350376.1"/>
    <property type="molecule type" value="Genomic_DNA"/>
</dbReference>
<name>A0A817VXV3_9BILA</name>
<proteinExistence type="predicted"/>
<evidence type="ECO:0000313" key="1">
    <source>
        <dbReference type="EMBL" id="CAF3350376.1"/>
    </source>
</evidence>